<sequence length="187" mass="18542">MGIKSILKAQSAMEYLMTYGWAILVIAIVLAALFTLGIFSSPLGTTCKAVSSEFSCGAPIFTGTSGSSGSYLVTLGQGSGITWYLVGYAFIPTGVGTPTANAIGAVSDGGSGTGLDYPSGSTGCTNPISWLAAGTPGNTLASGGVTPSLSFCVPSGTTGGTIWGEFTPSPTATAPSTIVEVAKATMK</sequence>
<feature type="transmembrane region" description="Helical" evidence="1">
    <location>
        <begin position="21"/>
        <end position="39"/>
    </location>
</feature>
<keyword evidence="1" id="KW-0812">Transmembrane</keyword>
<keyword evidence="3" id="KW-1185">Reference proteome</keyword>
<dbReference type="EMBL" id="GG697241">
    <property type="protein sequence ID" value="EET89561.1"/>
    <property type="molecule type" value="Genomic_DNA"/>
</dbReference>
<gene>
    <name evidence="2" type="ORF">UNLARM2_0681</name>
</gene>
<protein>
    <submittedName>
        <fullName evidence="2">Uncharacterized protein</fullName>
    </submittedName>
</protein>
<proteinExistence type="predicted"/>
<keyword evidence="1" id="KW-0472">Membrane</keyword>
<reference evidence="2 3" key="2">
    <citation type="journal article" date="2010" name="Proc. Natl. Acad. Sci. U.S.A.">
        <title>Enigmatic, ultrasmall, uncultivated Archaea.</title>
        <authorList>
            <person name="Baker B.J."/>
            <person name="Comolli L.R."/>
            <person name="Dick G.J."/>
            <person name="Hauser L.J."/>
            <person name="Hyatt D."/>
            <person name="Dill B.D."/>
            <person name="Land M.L."/>
            <person name="Verberkmoes N.C."/>
            <person name="Hettich R.L."/>
            <person name="Banfield J.F."/>
        </authorList>
    </citation>
    <scope>NUCLEOTIDE SEQUENCE [LARGE SCALE GENOMIC DNA]</scope>
    <source>
        <strain evidence="2">ARMAN-2</strain>
    </source>
</reference>
<accession>C7DHY7</accession>
<keyword evidence="1" id="KW-1133">Transmembrane helix</keyword>
<evidence type="ECO:0000313" key="3">
    <source>
        <dbReference type="Proteomes" id="UP000332487"/>
    </source>
</evidence>
<name>C7DHY7_MICA2</name>
<dbReference type="AlphaFoldDB" id="C7DHY7"/>
<organism evidence="2 3">
    <name type="scientific">Candidatus Micrarchaeum acidiphilum ARMAN-2</name>
    <dbReference type="NCBI Taxonomy" id="425595"/>
    <lineage>
        <taxon>Archaea</taxon>
        <taxon>Candidatus Micrarchaeota</taxon>
        <taxon>Candidatus Micrarchaeia</taxon>
        <taxon>Candidatus Micrarchaeales</taxon>
        <taxon>Candidatus Micrarchaeaceae</taxon>
        <taxon>Candidatus Micrarchaeum</taxon>
    </lineage>
</organism>
<evidence type="ECO:0000313" key="2">
    <source>
        <dbReference type="EMBL" id="EET89561.1"/>
    </source>
</evidence>
<evidence type="ECO:0000256" key="1">
    <source>
        <dbReference type="SAM" id="Phobius"/>
    </source>
</evidence>
<reference evidence="2 3" key="1">
    <citation type="journal article" date="2009" name="Genome Biol.">
        <title>Community-wide analysis of microbial genome sequence signatures.</title>
        <authorList>
            <person name="Dick G.J."/>
            <person name="Andersson A.F."/>
            <person name="Baker B.J."/>
            <person name="Simmons S.L."/>
            <person name="Thomas B.C."/>
            <person name="Yelton A.P."/>
            <person name="Banfield J.F."/>
        </authorList>
    </citation>
    <scope>NUCLEOTIDE SEQUENCE [LARGE SCALE GENOMIC DNA]</scope>
    <source>
        <strain evidence="2">ARMAN-2</strain>
    </source>
</reference>
<dbReference type="Proteomes" id="UP000332487">
    <property type="component" value="Unassembled WGS sequence"/>
</dbReference>